<dbReference type="InterPro" id="IPR000653">
    <property type="entry name" value="DegT/StrS_aminotransferase"/>
</dbReference>
<dbReference type="CDD" id="cd00616">
    <property type="entry name" value="AHBA_syn"/>
    <property type="match status" value="1"/>
</dbReference>
<dbReference type="InterPro" id="IPR015424">
    <property type="entry name" value="PyrdxlP-dep_Trfase"/>
</dbReference>
<keyword evidence="2" id="KW-1185">Reference proteome</keyword>
<dbReference type="GO" id="GO:0019180">
    <property type="term" value="F:dTDP-4-amino-4,6-dideoxygalactose transaminase activity"/>
    <property type="evidence" value="ECO:0007669"/>
    <property type="project" value="TreeGrafter"/>
</dbReference>
<protein>
    <submittedName>
        <fullName evidence="1">Uncharacterized protein</fullName>
    </submittedName>
</protein>
<dbReference type="Pfam" id="PF01041">
    <property type="entry name" value="DegT_DnrJ_EryC1"/>
    <property type="match status" value="1"/>
</dbReference>
<dbReference type="Gene3D" id="3.40.640.10">
    <property type="entry name" value="Type I PLP-dependent aspartate aminotransferase-like (Major domain)"/>
    <property type="match status" value="1"/>
</dbReference>
<dbReference type="Gene3D" id="3.90.1150.10">
    <property type="entry name" value="Aspartate Aminotransferase, domain 1"/>
    <property type="match status" value="1"/>
</dbReference>
<comment type="caution">
    <text evidence="1">The sequence shown here is derived from an EMBL/GenBank/DDBJ whole genome shotgun (WGS) entry which is preliminary data.</text>
</comment>
<name>A0AAN6RGC0_9PLEO</name>
<dbReference type="PANTHER" id="PTHR30244:SF34">
    <property type="entry name" value="DTDP-4-AMINO-4,6-DIDEOXYGALACTOSE TRANSAMINASE"/>
    <property type="match status" value="1"/>
</dbReference>
<dbReference type="InterPro" id="IPR015421">
    <property type="entry name" value="PyrdxlP-dep_Trfase_major"/>
</dbReference>
<proteinExistence type="predicted"/>
<dbReference type="InterPro" id="IPR012749">
    <property type="entry name" value="WecE-like"/>
</dbReference>
<dbReference type="NCBIfam" id="NF008687">
    <property type="entry name" value="PRK11706.1"/>
    <property type="match status" value="1"/>
</dbReference>
<dbReference type="SUPFAM" id="SSF53383">
    <property type="entry name" value="PLP-dependent transferases"/>
    <property type="match status" value="1"/>
</dbReference>
<dbReference type="EMBL" id="WVTA01000009">
    <property type="protein sequence ID" value="KAK3207680.1"/>
    <property type="molecule type" value="Genomic_DNA"/>
</dbReference>
<dbReference type="Proteomes" id="UP001280581">
    <property type="component" value="Unassembled WGS sequence"/>
</dbReference>
<dbReference type="NCBIfam" id="TIGR02379">
    <property type="entry name" value="ECA_wecE"/>
    <property type="match status" value="1"/>
</dbReference>
<reference evidence="1 2" key="1">
    <citation type="submission" date="2021-02" db="EMBL/GenBank/DDBJ databases">
        <title>Genome assembly of Pseudopithomyces chartarum.</title>
        <authorList>
            <person name="Jauregui R."/>
            <person name="Singh J."/>
            <person name="Voisey C."/>
        </authorList>
    </citation>
    <scope>NUCLEOTIDE SEQUENCE [LARGE SCALE GENOMIC DNA]</scope>
    <source>
        <strain evidence="1 2">AGR01</strain>
    </source>
</reference>
<dbReference type="PIRSF" id="PIRSF000390">
    <property type="entry name" value="PLP_StrS"/>
    <property type="match status" value="1"/>
</dbReference>
<evidence type="ECO:0000313" key="1">
    <source>
        <dbReference type="EMBL" id="KAK3207680.1"/>
    </source>
</evidence>
<dbReference type="PANTHER" id="PTHR30244">
    <property type="entry name" value="TRANSAMINASE"/>
    <property type="match status" value="1"/>
</dbReference>
<sequence>MAPSIISDTFREPILAKKLDSSVHNGKDAVKPPSTLEVQKPNIPYHVPALVGTELSYVRSAAFNGATLPGGGEFTDRVVQRLESETEHSTVFLTNSCTRALEMAALICDLSPGDEVIAPSYTFVSTINAFLLRGARIVFVDIDPSTMNIDANLIGAAITPKTKVIVPMHYGGVGCDMDTIMDIAHRHNLLVVEDAAQCPNATWKGKQLGSFGHIGCMSFHGTKNITAGGQGGAVFVNDRSLVAQAEIVYDNGTNRRAFFRGETGPGYEWKSLGSNFVLCEVQAAYLWAQMDQSARIIQRRLQIWNAYYHYLQPLVKAGHLEIMKQPTESVHNAHIFWLKVGGAEERSKFGKFMKEKGVSTTTHFTPLHKPAVGEKLGCRFHGEDKFTTAESLRLTRLPLFYNMTDDEVEYVLRSVYEFFGKRFESGVLQVEDGEPPKSFEPR</sequence>
<dbReference type="GO" id="GO:0000271">
    <property type="term" value="P:polysaccharide biosynthetic process"/>
    <property type="evidence" value="ECO:0007669"/>
    <property type="project" value="TreeGrafter"/>
</dbReference>
<organism evidence="1 2">
    <name type="scientific">Pseudopithomyces chartarum</name>
    <dbReference type="NCBI Taxonomy" id="1892770"/>
    <lineage>
        <taxon>Eukaryota</taxon>
        <taxon>Fungi</taxon>
        <taxon>Dikarya</taxon>
        <taxon>Ascomycota</taxon>
        <taxon>Pezizomycotina</taxon>
        <taxon>Dothideomycetes</taxon>
        <taxon>Pleosporomycetidae</taxon>
        <taxon>Pleosporales</taxon>
        <taxon>Massarineae</taxon>
        <taxon>Didymosphaeriaceae</taxon>
        <taxon>Pseudopithomyces</taxon>
    </lineage>
</organism>
<accession>A0AAN6RGC0</accession>
<gene>
    <name evidence="1" type="ORF">GRF29_103g1778022</name>
</gene>
<dbReference type="InterPro" id="IPR015422">
    <property type="entry name" value="PyrdxlP-dep_Trfase_small"/>
</dbReference>
<dbReference type="AlphaFoldDB" id="A0AAN6RGC0"/>
<dbReference type="GO" id="GO:0030170">
    <property type="term" value="F:pyridoxal phosphate binding"/>
    <property type="evidence" value="ECO:0007669"/>
    <property type="project" value="TreeGrafter"/>
</dbReference>
<evidence type="ECO:0000313" key="2">
    <source>
        <dbReference type="Proteomes" id="UP001280581"/>
    </source>
</evidence>